<dbReference type="EMBL" id="RCVM01000014">
    <property type="protein sequence ID" value="RLY02505.1"/>
    <property type="molecule type" value="Genomic_DNA"/>
</dbReference>
<comment type="caution">
    <text evidence="5">The sequence shown here is derived from an EMBL/GenBank/DDBJ whole genome shotgun (WGS) entry which is preliminary data.</text>
</comment>
<dbReference type="PROSITE" id="PS50949">
    <property type="entry name" value="HTH_GNTR"/>
    <property type="match status" value="1"/>
</dbReference>
<dbReference type="RefSeq" id="WP_121835911.1">
    <property type="nucleotide sequence ID" value="NZ_CP163513.1"/>
</dbReference>
<gene>
    <name evidence="5" type="ORF">EAF07_07235</name>
</gene>
<dbReference type="SMART" id="SM00345">
    <property type="entry name" value="HTH_GNTR"/>
    <property type="match status" value="1"/>
</dbReference>
<evidence type="ECO:0000313" key="5">
    <source>
        <dbReference type="EMBL" id="RLY02505.1"/>
    </source>
</evidence>
<evidence type="ECO:0000313" key="6">
    <source>
        <dbReference type="Proteomes" id="UP000279194"/>
    </source>
</evidence>
<dbReference type="PANTHER" id="PTHR38445:SF6">
    <property type="entry name" value="GNTR-FAMILY TRANSCRIPTIONAL REGULATOR"/>
    <property type="match status" value="1"/>
</dbReference>
<dbReference type="CDD" id="cd07377">
    <property type="entry name" value="WHTH_GntR"/>
    <property type="match status" value="1"/>
</dbReference>
<evidence type="ECO:0000256" key="1">
    <source>
        <dbReference type="ARBA" id="ARBA00023015"/>
    </source>
</evidence>
<accession>A0A3L9DNE4</accession>
<dbReference type="SUPFAM" id="SSF46785">
    <property type="entry name" value="Winged helix' DNA-binding domain"/>
    <property type="match status" value="1"/>
</dbReference>
<organism evidence="5 6">
    <name type="scientific">Streptococcus hillyeri</name>
    <dbReference type="NCBI Taxonomy" id="2282420"/>
    <lineage>
        <taxon>Bacteria</taxon>
        <taxon>Bacillati</taxon>
        <taxon>Bacillota</taxon>
        <taxon>Bacilli</taxon>
        <taxon>Lactobacillales</taxon>
        <taxon>Streptococcaceae</taxon>
        <taxon>Streptococcus</taxon>
    </lineage>
</organism>
<dbReference type="InterPro" id="IPR036388">
    <property type="entry name" value="WH-like_DNA-bd_sf"/>
</dbReference>
<dbReference type="Gene3D" id="1.10.10.10">
    <property type="entry name" value="Winged helix-like DNA-binding domain superfamily/Winged helix DNA-binding domain"/>
    <property type="match status" value="1"/>
</dbReference>
<dbReference type="Pfam" id="PF00392">
    <property type="entry name" value="GntR"/>
    <property type="match status" value="1"/>
</dbReference>
<keyword evidence="3" id="KW-0804">Transcription</keyword>
<dbReference type="Proteomes" id="UP000279194">
    <property type="component" value="Unassembled WGS sequence"/>
</dbReference>
<feature type="domain" description="HTH gntR-type" evidence="4">
    <location>
        <begin position="9"/>
        <end position="77"/>
    </location>
</feature>
<dbReference type="InterPro" id="IPR036390">
    <property type="entry name" value="WH_DNA-bd_sf"/>
</dbReference>
<keyword evidence="1" id="KW-0805">Transcription regulation</keyword>
<proteinExistence type="predicted"/>
<reference evidence="5 6" key="1">
    <citation type="submission" date="2018-10" db="EMBL/GenBank/DDBJ databases">
        <title>Streptococcus hillyeri sp. nov., isolated from equine tracheal sample.</title>
        <authorList>
            <person name="Macfadyen A.C."/>
            <person name="Waller A."/>
            <person name="Paterson G.K."/>
        </authorList>
    </citation>
    <scope>NUCLEOTIDE SEQUENCE [LARGE SCALE GENOMIC DNA]</scope>
    <source>
        <strain evidence="5 6">28462</strain>
    </source>
</reference>
<dbReference type="PANTHER" id="PTHR38445">
    <property type="entry name" value="HTH-TYPE TRANSCRIPTIONAL REPRESSOR YTRA"/>
    <property type="match status" value="1"/>
</dbReference>
<dbReference type="OrthoDB" id="362473at2"/>
<dbReference type="GO" id="GO:0003677">
    <property type="term" value="F:DNA binding"/>
    <property type="evidence" value="ECO:0007669"/>
    <property type="project" value="UniProtKB-KW"/>
</dbReference>
<name>A0A3L9DNE4_9STRE</name>
<dbReference type="GO" id="GO:0003700">
    <property type="term" value="F:DNA-binding transcription factor activity"/>
    <property type="evidence" value="ECO:0007669"/>
    <property type="project" value="InterPro"/>
</dbReference>
<keyword evidence="2" id="KW-0238">DNA-binding</keyword>
<dbReference type="AlphaFoldDB" id="A0A3L9DNE4"/>
<evidence type="ECO:0000256" key="3">
    <source>
        <dbReference type="ARBA" id="ARBA00023163"/>
    </source>
</evidence>
<sequence length="124" mass="14350">MAWKFDEKSPIYAQIAQHVKMQIISNQVKSGDQLPTVREYAEEAGVNPNTMQRAFTELEREGMVYSQRTSGRFVTEDTDLIAEKRLEVAQLELKNFVNNMQKIGFSTEDIVPELTRFLKENAYE</sequence>
<evidence type="ECO:0000259" key="4">
    <source>
        <dbReference type="PROSITE" id="PS50949"/>
    </source>
</evidence>
<protein>
    <submittedName>
        <fullName evidence="5">GntR family transcriptional regulator</fullName>
    </submittedName>
</protein>
<keyword evidence="6" id="KW-1185">Reference proteome</keyword>
<dbReference type="InterPro" id="IPR000524">
    <property type="entry name" value="Tscrpt_reg_HTH_GntR"/>
</dbReference>
<evidence type="ECO:0000256" key="2">
    <source>
        <dbReference type="ARBA" id="ARBA00023125"/>
    </source>
</evidence>